<evidence type="ECO:0000313" key="10">
    <source>
        <dbReference type="EMBL" id="MYM19619.1"/>
    </source>
</evidence>
<accession>A0A6N9H6N2</accession>
<dbReference type="Gene3D" id="1.20.140.10">
    <property type="entry name" value="Butyryl-CoA Dehydrogenase, subunit A, domain 3"/>
    <property type="match status" value="1"/>
</dbReference>
<evidence type="ECO:0000256" key="4">
    <source>
        <dbReference type="ARBA" id="ARBA00022827"/>
    </source>
</evidence>
<keyword evidence="11" id="KW-1185">Reference proteome</keyword>
<reference evidence="10 11" key="1">
    <citation type="submission" date="2020-01" db="EMBL/GenBank/DDBJ databases">
        <authorList>
            <person name="Deng T."/>
        </authorList>
    </citation>
    <scope>NUCLEOTIDE SEQUENCE [LARGE SCALE GENOMIC DNA]</scope>
    <source>
        <strain evidence="10 11">5221</strain>
    </source>
</reference>
<feature type="domain" description="Acyl-CoA dehydrogenase/oxidase N-terminal" evidence="9">
    <location>
        <begin position="12"/>
        <end position="105"/>
    </location>
</feature>
<dbReference type="Proteomes" id="UP000469215">
    <property type="component" value="Unassembled WGS sequence"/>
</dbReference>
<dbReference type="Gene3D" id="2.40.110.10">
    <property type="entry name" value="Butyryl-CoA Dehydrogenase, subunit A, domain 2"/>
    <property type="match status" value="1"/>
</dbReference>
<dbReference type="GO" id="GO:0005886">
    <property type="term" value="C:plasma membrane"/>
    <property type="evidence" value="ECO:0007669"/>
    <property type="project" value="TreeGrafter"/>
</dbReference>
<organism evidence="10 11">
    <name type="scientific">Brevibacterium rongguiense</name>
    <dbReference type="NCBI Taxonomy" id="2695267"/>
    <lineage>
        <taxon>Bacteria</taxon>
        <taxon>Bacillati</taxon>
        <taxon>Actinomycetota</taxon>
        <taxon>Actinomycetes</taxon>
        <taxon>Micrococcales</taxon>
        <taxon>Brevibacteriaceae</taxon>
        <taxon>Brevibacterium</taxon>
    </lineage>
</organism>
<dbReference type="InterPro" id="IPR009100">
    <property type="entry name" value="AcylCoA_DH/oxidase_NM_dom_sf"/>
</dbReference>
<keyword evidence="4 6" id="KW-0274">FAD</keyword>
<keyword evidence="3 6" id="KW-0285">Flavoprotein</keyword>
<dbReference type="InterPro" id="IPR036250">
    <property type="entry name" value="AcylCo_DH-like_C"/>
</dbReference>
<dbReference type="GO" id="GO:0016627">
    <property type="term" value="F:oxidoreductase activity, acting on the CH-CH group of donors"/>
    <property type="evidence" value="ECO:0007669"/>
    <property type="project" value="InterPro"/>
</dbReference>
<dbReference type="GO" id="GO:0050660">
    <property type="term" value="F:flavin adenine dinucleotide binding"/>
    <property type="evidence" value="ECO:0007669"/>
    <property type="project" value="InterPro"/>
</dbReference>
<dbReference type="Pfam" id="PF02770">
    <property type="entry name" value="Acyl-CoA_dh_M"/>
    <property type="match status" value="1"/>
</dbReference>
<dbReference type="Pfam" id="PF02771">
    <property type="entry name" value="Acyl-CoA_dh_N"/>
    <property type="match status" value="1"/>
</dbReference>
<proteinExistence type="inferred from homology"/>
<dbReference type="InterPro" id="IPR046373">
    <property type="entry name" value="Acyl-CoA_Oxase/DH_mid-dom_sf"/>
</dbReference>
<dbReference type="SUPFAM" id="SSF56645">
    <property type="entry name" value="Acyl-CoA dehydrogenase NM domain-like"/>
    <property type="match status" value="1"/>
</dbReference>
<gene>
    <name evidence="10" type="ORF">GSY69_06445</name>
</gene>
<name>A0A6N9H6N2_9MICO</name>
<evidence type="ECO:0000256" key="2">
    <source>
        <dbReference type="ARBA" id="ARBA00009347"/>
    </source>
</evidence>
<dbReference type="PANTHER" id="PTHR43292">
    <property type="entry name" value="ACYL-COA DEHYDROGENASE"/>
    <property type="match status" value="1"/>
</dbReference>
<feature type="domain" description="Acyl-CoA dehydrogenase/oxidase C-terminal" evidence="7">
    <location>
        <begin position="224"/>
        <end position="380"/>
    </location>
</feature>
<evidence type="ECO:0000259" key="9">
    <source>
        <dbReference type="Pfam" id="PF02771"/>
    </source>
</evidence>
<dbReference type="Pfam" id="PF00441">
    <property type="entry name" value="Acyl-CoA_dh_1"/>
    <property type="match status" value="1"/>
</dbReference>
<evidence type="ECO:0000313" key="11">
    <source>
        <dbReference type="Proteomes" id="UP000469215"/>
    </source>
</evidence>
<evidence type="ECO:0000256" key="6">
    <source>
        <dbReference type="RuleBase" id="RU362125"/>
    </source>
</evidence>
<dbReference type="PANTHER" id="PTHR43292:SF4">
    <property type="entry name" value="ACYL-COA DEHYDROGENASE FADE34"/>
    <property type="match status" value="1"/>
</dbReference>
<dbReference type="AlphaFoldDB" id="A0A6N9H6N2"/>
<dbReference type="EMBL" id="WWEQ01000020">
    <property type="protein sequence ID" value="MYM19619.1"/>
    <property type="molecule type" value="Genomic_DNA"/>
</dbReference>
<dbReference type="InterPro" id="IPR006091">
    <property type="entry name" value="Acyl-CoA_Oxase/DH_mid-dom"/>
</dbReference>
<evidence type="ECO:0000256" key="3">
    <source>
        <dbReference type="ARBA" id="ARBA00022630"/>
    </source>
</evidence>
<evidence type="ECO:0000259" key="8">
    <source>
        <dbReference type="Pfam" id="PF02770"/>
    </source>
</evidence>
<evidence type="ECO:0000256" key="1">
    <source>
        <dbReference type="ARBA" id="ARBA00001974"/>
    </source>
</evidence>
<dbReference type="SUPFAM" id="SSF47203">
    <property type="entry name" value="Acyl-CoA dehydrogenase C-terminal domain-like"/>
    <property type="match status" value="1"/>
</dbReference>
<dbReference type="InterPro" id="IPR009075">
    <property type="entry name" value="AcylCo_DH/oxidase_C"/>
</dbReference>
<evidence type="ECO:0000259" key="7">
    <source>
        <dbReference type="Pfam" id="PF00441"/>
    </source>
</evidence>
<comment type="caution">
    <text evidence="10">The sequence shown here is derived from an EMBL/GenBank/DDBJ whole genome shotgun (WGS) entry which is preliminary data.</text>
</comment>
<dbReference type="InterPro" id="IPR052161">
    <property type="entry name" value="Mycobact_Acyl-CoA_DH"/>
</dbReference>
<comment type="cofactor">
    <cofactor evidence="1 6">
        <name>FAD</name>
        <dbReference type="ChEBI" id="CHEBI:57692"/>
    </cofactor>
</comment>
<sequence>MSPAPQRTAAAERELVAAAVAAAARRLAGSQDDAQVRAVLYDEGLAWVDFPAGWGGLGVSAGLRAFAAEALAAAGVPVPDPHANAIGMGMAAPTIVEYGTDEQKALLARIYTLETIFCQLFSEPGAGSDLAAVATRAVRSGDEWTVNGQKVWTSGAQNADMAILVARTDPTVPKHRGLSYFLIDMHQPGVETRGLRQITGESEFNEVFLTDARVPDAMRLGPEGAGWQVANTTLNSERVSIGGGAAREAGMIGVVAAAWRAHPEYRSPAARAELMDLWIESEVARLAGELQRQQAAAGRPGPEGSGAKISFARNAQALSALDVRMRGAAGLRYDDWADRRPEHYSMTGRNPVYRYLRAKGNSIEGGTTEIIRNIIAERVLGLPGEHRVDKDIPFEDLPR</sequence>
<dbReference type="RefSeq" id="WP_160953048.1">
    <property type="nucleotide sequence ID" value="NZ_WWEQ01000020.1"/>
</dbReference>
<dbReference type="InterPro" id="IPR037069">
    <property type="entry name" value="AcylCoA_DH/ox_N_sf"/>
</dbReference>
<keyword evidence="5 6" id="KW-0560">Oxidoreductase</keyword>
<protein>
    <submittedName>
        <fullName evidence="10">Acyl-CoA dehydrogenase</fullName>
    </submittedName>
</protein>
<dbReference type="Gene3D" id="1.10.540.10">
    <property type="entry name" value="Acyl-CoA dehydrogenase/oxidase, N-terminal domain"/>
    <property type="match status" value="1"/>
</dbReference>
<dbReference type="InterPro" id="IPR013786">
    <property type="entry name" value="AcylCoA_DH/ox_N"/>
</dbReference>
<comment type="similarity">
    <text evidence="2 6">Belongs to the acyl-CoA dehydrogenase family.</text>
</comment>
<evidence type="ECO:0000256" key="5">
    <source>
        <dbReference type="ARBA" id="ARBA00023002"/>
    </source>
</evidence>
<dbReference type="FunFam" id="2.40.110.10:FF:000011">
    <property type="entry name" value="Acyl-CoA dehydrogenase FadE34"/>
    <property type="match status" value="1"/>
</dbReference>
<feature type="domain" description="Acyl-CoA oxidase/dehydrogenase middle" evidence="8">
    <location>
        <begin position="118"/>
        <end position="202"/>
    </location>
</feature>